<sequence>MLTITVVTRGKYGERAILTIMEKTDFVVTRISVPEVLPEFIEDTKPYTENTSISSGVPPDLVIIFALHPDLTPAFAACAAESGAGAVIVSGSDTAELRKIAERYRVHIHTDEICCSLLPCGDRVIDEFASVLGRPHFKIAVADGVIRDVRVIRGSPCGASWWAASQLIGTPVADAPGRAGLLVQQYPCRAVRGTRGGIHRSAELHKKAVEEALADVDICGV</sequence>
<dbReference type="EMBL" id="MT631136">
    <property type="protein sequence ID" value="QNO45628.1"/>
    <property type="molecule type" value="Genomic_DNA"/>
</dbReference>
<evidence type="ECO:0000313" key="2">
    <source>
        <dbReference type="EMBL" id="QNO43231.1"/>
    </source>
</evidence>
<organism evidence="1">
    <name type="scientific">Candidatus Methanogaster sp. ANME-2c ERB4</name>
    <dbReference type="NCBI Taxonomy" id="2759911"/>
    <lineage>
        <taxon>Archaea</taxon>
        <taxon>Methanobacteriati</taxon>
        <taxon>Methanobacteriota</taxon>
        <taxon>Stenosarchaea group</taxon>
        <taxon>Methanomicrobia</taxon>
        <taxon>Methanosarcinales</taxon>
        <taxon>ANME-2 cluster</taxon>
        <taxon>Candidatus Methanogasteraceae</taxon>
        <taxon>Candidatus Methanogaster</taxon>
    </lineage>
</organism>
<proteinExistence type="predicted"/>
<protein>
    <recommendedName>
        <fullName evidence="5">Thymidylate synthase</fullName>
    </recommendedName>
</protein>
<evidence type="ECO:0000313" key="4">
    <source>
        <dbReference type="EMBL" id="QNO45628.1"/>
    </source>
</evidence>
<dbReference type="AlphaFoldDB" id="A0A7G9Y2H6"/>
<evidence type="ECO:0000313" key="1">
    <source>
        <dbReference type="EMBL" id="QNO42210.1"/>
    </source>
</evidence>
<dbReference type="EMBL" id="MT630718">
    <property type="protein sequence ID" value="QNO42210.1"/>
    <property type="molecule type" value="Genomic_DNA"/>
</dbReference>
<dbReference type="Pfam" id="PF02593">
    <property type="entry name" value="DUF166"/>
    <property type="match status" value="1"/>
</dbReference>
<dbReference type="InterPro" id="IPR003745">
    <property type="entry name" value="DUF166"/>
</dbReference>
<evidence type="ECO:0000313" key="3">
    <source>
        <dbReference type="EMBL" id="QNO45361.1"/>
    </source>
</evidence>
<gene>
    <name evidence="3" type="ORF">BALIDPJP_00009</name>
    <name evidence="2" type="ORF">EOOENEJO_00009</name>
    <name evidence="4" type="ORF">JMABOEBK_00025</name>
    <name evidence="1" type="ORF">OONBJFFA_00025</name>
</gene>
<dbReference type="EMBL" id="MT631102">
    <property type="protein sequence ID" value="QNO45361.1"/>
    <property type="molecule type" value="Genomic_DNA"/>
</dbReference>
<evidence type="ECO:0008006" key="5">
    <source>
        <dbReference type="Google" id="ProtNLM"/>
    </source>
</evidence>
<dbReference type="EMBL" id="MT630800">
    <property type="protein sequence ID" value="QNO43231.1"/>
    <property type="molecule type" value="Genomic_DNA"/>
</dbReference>
<accession>A0A7G9Y2H6</accession>
<reference evidence="1" key="1">
    <citation type="submission" date="2020-06" db="EMBL/GenBank/DDBJ databases">
        <title>Unique genomic features of the anaerobic methanotrophic archaea.</title>
        <authorList>
            <person name="Chadwick G.L."/>
            <person name="Skennerton C.T."/>
            <person name="Laso-Perez R."/>
            <person name="Leu A.O."/>
            <person name="Speth D.R."/>
            <person name="Yu H."/>
            <person name="Morgan-Lang C."/>
            <person name="Hatzenpichler R."/>
            <person name="Goudeau D."/>
            <person name="Malmstrom R."/>
            <person name="Brazelton W.J."/>
            <person name="Woyke T."/>
            <person name="Hallam S.J."/>
            <person name="Tyson G.W."/>
            <person name="Wegener G."/>
            <person name="Boetius A."/>
            <person name="Orphan V."/>
        </authorList>
    </citation>
    <scope>NUCLEOTIDE SEQUENCE</scope>
</reference>
<name>A0A7G9Y2H6_9EURY</name>